<dbReference type="GO" id="GO:0032040">
    <property type="term" value="C:small-subunit processome"/>
    <property type="evidence" value="ECO:0007669"/>
    <property type="project" value="TreeGrafter"/>
</dbReference>
<dbReference type="InterPro" id="IPR035370">
    <property type="entry name" value="Nrap_D5"/>
</dbReference>
<proteinExistence type="inferred from homology"/>
<accession>A0AAN7YDV9</accession>
<dbReference type="Pfam" id="PF17405">
    <property type="entry name" value="Nrap_D4"/>
    <property type="match status" value="1"/>
</dbReference>
<keyword evidence="5" id="KW-0690">Ribosome biogenesis</keyword>
<dbReference type="InterPro" id="IPR035082">
    <property type="entry name" value="Nrap_D1"/>
</dbReference>
<keyword evidence="4 5" id="KW-0539">Nucleus</keyword>
<evidence type="ECO:0000259" key="8">
    <source>
        <dbReference type="Pfam" id="PF17403"/>
    </source>
</evidence>
<protein>
    <recommendedName>
        <fullName evidence="5">U3 small nucleolar RNA-associated protein 22</fullName>
    </recommendedName>
</protein>
<evidence type="ECO:0000259" key="7">
    <source>
        <dbReference type="Pfam" id="PF03813"/>
    </source>
</evidence>
<evidence type="ECO:0000256" key="2">
    <source>
        <dbReference type="ARBA" id="ARBA00006674"/>
    </source>
</evidence>
<dbReference type="Pfam" id="PF17404">
    <property type="entry name" value="Nrap_D3"/>
    <property type="match status" value="1"/>
</dbReference>
<dbReference type="GO" id="GO:0006409">
    <property type="term" value="P:tRNA export from nucleus"/>
    <property type="evidence" value="ECO:0007669"/>
    <property type="project" value="TreeGrafter"/>
</dbReference>
<dbReference type="Pfam" id="PF17406">
    <property type="entry name" value="Nrap_D5"/>
    <property type="match status" value="1"/>
</dbReference>
<keyword evidence="5" id="KW-0698">rRNA processing</keyword>
<evidence type="ECO:0000259" key="12">
    <source>
        <dbReference type="Pfam" id="PF17407"/>
    </source>
</evidence>
<evidence type="ECO:0000259" key="10">
    <source>
        <dbReference type="Pfam" id="PF17405"/>
    </source>
</evidence>
<dbReference type="Proteomes" id="UP001309876">
    <property type="component" value="Unassembled WGS sequence"/>
</dbReference>
<evidence type="ECO:0000256" key="6">
    <source>
        <dbReference type="SAM" id="MobiDB-lite"/>
    </source>
</evidence>
<keyword evidence="5" id="KW-0687">Ribonucleoprotein</keyword>
<feature type="compositionally biased region" description="Basic residues" evidence="6">
    <location>
        <begin position="1"/>
        <end position="19"/>
    </location>
</feature>
<dbReference type="Pfam" id="PF03813">
    <property type="entry name" value="Nrap"/>
    <property type="match status" value="1"/>
</dbReference>
<keyword evidence="14" id="KW-1185">Reference proteome</keyword>
<dbReference type="GO" id="GO:0034456">
    <property type="term" value="C:UTP-C complex"/>
    <property type="evidence" value="ECO:0007669"/>
    <property type="project" value="TreeGrafter"/>
</dbReference>
<dbReference type="Gene3D" id="1.10.1410.10">
    <property type="match status" value="1"/>
</dbReference>
<dbReference type="PANTHER" id="PTHR17972:SF0">
    <property type="entry name" value="NUCLEOLAR PROTEIN 6"/>
    <property type="match status" value="1"/>
</dbReference>
<comment type="similarity">
    <text evidence="2 5">Belongs to the NRAP family.</text>
</comment>
<evidence type="ECO:0000256" key="4">
    <source>
        <dbReference type="ARBA" id="ARBA00023242"/>
    </source>
</evidence>
<feature type="domain" description="Nrap protein" evidence="12">
    <location>
        <begin position="1000"/>
        <end position="1139"/>
    </location>
</feature>
<feature type="domain" description="Nrap protein" evidence="11">
    <location>
        <begin position="826"/>
        <end position="988"/>
    </location>
</feature>
<keyword evidence="3 5" id="KW-0694">RNA-binding</keyword>
<feature type="domain" description="Nrap protein" evidence="10">
    <location>
        <begin position="624"/>
        <end position="824"/>
    </location>
</feature>
<dbReference type="AlphaFoldDB" id="A0AAN7YDV9"/>
<dbReference type="InterPro" id="IPR035369">
    <property type="entry name" value="Nrap_D4"/>
</dbReference>
<feature type="region of interest" description="Disordered" evidence="6">
    <location>
        <begin position="1"/>
        <end position="62"/>
    </location>
</feature>
<dbReference type="PANTHER" id="PTHR17972">
    <property type="entry name" value="NUCLEOLAR RNA-ASSOCIATED PROTEIN"/>
    <property type="match status" value="1"/>
</dbReference>
<dbReference type="Pfam" id="PF17407">
    <property type="entry name" value="Nrap_D6"/>
    <property type="match status" value="1"/>
</dbReference>
<evidence type="ECO:0000259" key="9">
    <source>
        <dbReference type="Pfam" id="PF17404"/>
    </source>
</evidence>
<reference evidence="13 14" key="1">
    <citation type="submission" date="2023-08" db="EMBL/GenBank/DDBJ databases">
        <title>Black Yeasts Isolated from many extreme environments.</title>
        <authorList>
            <person name="Coleine C."/>
            <person name="Stajich J.E."/>
            <person name="Selbmann L."/>
        </authorList>
    </citation>
    <scope>NUCLEOTIDE SEQUENCE [LARGE SCALE GENOMIC DNA]</scope>
    <source>
        <strain evidence="13 14">CCFEE 5910</strain>
    </source>
</reference>
<evidence type="ECO:0000256" key="1">
    <source>
        <dbReference type="ARBA" id="ARBA00004604"/>
    </source>
</evidence>
<comment type="subcellular location">
    <subcellularLocation>
        <location evidence="1 5">Nucleus</location>
        <location evidence="1 5">Nucleolus</location>
    </subcellularLocation>
</comment>
<feature type="domain" description="Nrap protein" evidence="9">
    <location>
        <begin position="475"/>
        <end position="611"/>
    </location>
</feature>
<dbReference type="Pfam" id="PF17403">
    <property type="entry name" value="Nrap_D2"/>
    <property type="match status" value="1"/>
</dbReference>
<dbReference type="GO" id="GO:0006364">
    <property type="term" value="P:rRNA processing"/>
    <property type="evidence" value="ECO:0007669"/>
    <property type="project" value="UniProtKB-KW"/>
</dbReference>
<feature type="domain" description="Nrap protein" evidence="7">
    <location>
        <begin position="196"/>
        <end position="323"/>
    </location>
</feature>
<evidence type="ECO:0000313" key="14">
    <source>
        <dbReference type="Proteomes" id="UP001309876"/>
    </source>
</evidence>
<feature type="domain" description="Nrap protein" evidence="8">
    <location>
        <begin position="331"/>
        <end position="468"/>
    </location>
</feature>
<feature type="compositionally biased region" description="Basic and acidic residues" evidence="6">
    <location>
        <begin position="20"/>
        <end position="30"/>
    </location>
</feature>
<dbReference type="Gene3D" id="3.30.70.3030">
    <property type="match status" value="1"/>
</dbReference>
<dbReference type="GO" id="GO:0003723">
    <property type="term" value="F:RNA binding"/>
    <property type="evidence" value="ECO:0007669"/>
    <property type="project" value="UniProtKB-KW"/>
</dbReference>
<dbReference type="InterPro" id="IPR005554">
    <property type="entry name" value="NOL6/Upt22"/>
</dbReference>
<dbReference type="InterPro" id="IPR035371">
    <property type="entry name" value="Nrap_D6"/>
</dbReference>
<comment type="caution">
    <text evidence="13">The sequence shown here is derived from an EMBL/GenBank/DDBJ whole genome shotgun (WGS) entry which is preliminary data.</text>
</comment>
<gene>
    <name evidence="13" type="primary">UTP22</name>
    <name evidence="13" type="ORF">LTR05_007583</name>
</gene>
<evidence type="ECO:0000256" key="5">
    <source>
        <dbReference type="RuleBase" id="RU364032"/>
    </source>
</evidence>
<evidence type="ECO:0000313" key="13">
    <source>
        <dbReference type="EMBL" id="KAK5082436.1"/>
    </source>
</evidence>
<evidence type="ECO:0000256" key="3">
    <source>
        <dbReference type="ARBA" id="ARBA00022884"/>
    </source>
</evidence>
<organism evidence="13 14">
    <name type="scientific">Lithohypha guttulata</name>
    <dbReference type="NCBI Taxonomy" id="1690604"/>
    <lineage>
        <taxon>Eukaryota</taxon>
        <taxon>Fungi</taxon>
        <taxon>Dikarya</taxon>
        <taxon>Ascomycota</taxon>
        <taxon>Pezizomycotina</taxon>
        <taxon>Eurotiomycetes</taxon>
        <taxon>Chaetothyriomycetidae</taxon>
        <taxon>Chaetothyriales</taxon>
        <taxon>Trichomeriaceae</taxon>
        <taxon>Lithohypha</taxon>
    </lineage>
</organism>
<dbReference type="InterPro" id="IPR035368">
    <property type="entry name" value="Nrap_D3"/>
</dbReference>
<dbReference type="InterPro" id="IPR035367">
    <property type="entry name" value="Nrap_D2"/>
</dbReference>
<feature type="compositionally biased region" description="Polar residues" evidence="6">
    <location>
        <begin position="53"/>
        <end position="62"/>
    </location>
</feature>
<dbReference type="GO" id="GO:0032545">
    <property type="term" value="C:CURI complex"/>
    <property type="evidence" value="ECO:0007669"/>
    <property type="project" value="TreeGrafter"/>
</dbReference>
<name>A0AAN7YDV9_9EURO</name>
<sequence>MSARKPRRTNGHVFKRRKLSHDSSDERESSVESAASLDNVEDGDPSNDEGAAVTSNHADKTSQIAVDLPVQLRHSRISRVAQGSTTLPGDLQMQVSNLLNDVRLDHDSVTKQMRPTTNMLVEVLKEVPSQQPMSLAQAQSFSQKNLRITIPWFQRPATDVKYTFSFVAPTRVTLAGSLAQRLSTKKQPRKLVLMPEMPAEMFHEKDYLNYRAVHKRAFYLACIASHIQKKTGKEFDMNFAYSDDCEFVPVIRLTENSSERPLIFEVCPVFPSTLGLKEKMTPMHNCLRKEDLSNDIANATPAYNSCVRYLTSTKPWQELVESAITKAENYCDACYLGSVWLQQRDMSGDQAQGGFGLEEWAVLCALLLQSGGHQGRPLFSPRYSALQLFKAMLQVLGGRDMYEPLLLRGNVNLRKSDLPIIYDADTGVNILYKMTPWSYERLKHHATVSLAAVNSKKTNGFEATFVTKVSETSLEFEQSYTIDLTDSSQKSHDTPQRIHSILRKGFSDRVRLLHLQTDLKPGWKITSSAPSTSPAKVVVGLLINSEAALRFVDHGPSVEDKEAAEDFRQFWGEKAELRKFNDGSINESLVWSKDSCVLEQIVKHLLLRHLKIAPTNIKISPYVQKLQLSDAVPADEAFTVINTKLQALVSTLHHLDGLPLPIRSVNAASELMRSTSLALPLEPGFAQPVDLVIQFDTSGRWPDDLRAIQYTKIAFLTKIGDLLIQHDRTWECRVGLENTSSSSLGTHNNCFLDIKQPSPTPQLPPIIFRLRIYHERELHLIQQALSTKALLSQPLRDAYQSALQTQKQTLARVNHTTAIRSFSTTFPTLSATTRLLKRFLSVHHLMPHIPGEVAEIIACDVFLNPAPWSTPGTSTTAFTRCLHFLSRWDWSAEPLIVDLSPAQDMTLQRRQELETRFMAWRKLDPNMNSVAWFIGTNLDNTGVVWTQGLAGQDPKLPRVVASRLTALASAALQLMKSADQREDKLMTQSDWDDIFTSSSEDFDFVIHLKDSVANAARRSQKANKEGKFKNLQLANMVDVDTTGIDTATSYLEDLQHSFGNVAIFFHGGEYSGSTVIGGLWRPHVRPGVARAFKIRLGMSTVPYETGDVQGEDEEGICTANIEGMLAEMGTIGEGIVSKITRKQTS</sequence>
<evidence type="ECO:0000259" key="11">
    <source>
        <dbReference type="Pfam" id="PF17406"/>
    </source>
</evidence>
<dbReference type="EMBL" id="JAVRRJ010000008">
    <property type="protein sequence ID" value="KAK5082436.1"/>
    <property type="molecule type" value="Genomic_DNA"/>
</dbReference>